<comment type="caution">
    <text evidence="1">The sequence shown here is derived from an EMBL/GenBank/DDBJ whole genome shotgun (WGS) entry which is preliminary data.</text>
</comment>
<protein>
    <submittedName>
        <fullName evidence="1">Uncharacterized protein</fullName>
    </submittedName>
</protein>
<sequence>MLTLRPNSIGIYRGEFRPQNCSVRTVSRTHPVFRDLYRTIRVNPITLGTNDHHGHLEGSLGYPWPLTLPQNSNGNLRGDVRPDLCQSSLFRIPAGSVCAIQVCLTKNSPNTTQQRSNLTFYSLIPHPETSMREIIRNETGKPRETLFGQSDLSALSHGVMAESFMSLFGFHETSSSRFKSVLGFCVICNLRYHRNLA</sequence>
<reference evidence="1 2" key="1">
    <citation type="submission" date="2017-11" db="EMBL/GenBank/DDBJ databases">
        <title>De-novo sequencing of pomegranate (Punica granatum L.) genome.</title>
        <authorList>
            <person name="Akparov Z."/>
            <person name="Amiraslanov A."/>
            <person name="Hajiyeva S."/>
            <person name="Abbasov M."/>
            <person name="Kaur K."/>
            <person name="Hamwieh A."/>
            <person name="Solovyev V."/>
            <person name="Salamov A."/>
            <person name="Braich B."/>
            <person name="Kosarev P."/>
            <person name="Mahmoud A."/>
            <person name="Hajiyev E."/>
            <person name="Babayeva S."/>
            <person name="Izzatullayeva V."/>
            <person name="Mammadov A."/>
            <person name="Mammadov A."/>
            <person name="Sharifova S."/>
            <person name="Ojaghi J."/>
            <person name="Eynullazada K."/>
            <person name="Bayramov B."/>
            <person name="Abdulazimova A."/>
            <person name="Shahmuradov I."/>
        </authorList>
    </citation>
    <scope>NUCLEOTIDE SEQUENCE [LARGE SCALE GENOMIC DNA]</scope>
    <source>
        <strain evidence="2">cv. AG2017</strain>
        <tissue evidence="1">Leaf</tissue>
    </source>
</reference>
<accession>A0A2I0K135</accession>
<dbReference type="EMBL" id="PGOL01000980">
    <property type="protein sequence ID" value="PKI62262.1"/>
    <property type="molecule type" value="Genomic_DNA"/>
</dbReference>
<dbReference type="Proteomes" id="UP000233551">
    <property type="component" value="Unassembled WGS sequence"/>
</dbReference>
<keyword evidence="2" id="KW-1185">Reference proteome</keyword>
<name>A0A2I0K135_PUNGR</name>
<gene>
    <name evidence="1" type="ORF">CRG98_017342</name>
</gene>
<dbReference type="AlphaFoldDB" id="A0A2I0K135"/>
<proteinExistence type="predicted"/>
<evidence type="ECO:0000313" key="1">
    <source>
        <dbReference type="EMBL" id="PKI62262.1"/>
    </source>
</evidence>
<organism evidence="1 2">
    <name type="scientific">Punica granatum</name>
    <name type="common">Pomegranate</name>
    <dbReference type="NCBI Taxonomy" id="22663"/>
    <lineage>
        <taxon>Eukaryota</taxon>
        <taxon>Viridiplantae</taxon>
        <taxon>Streptophyta</taxon>
        <taxon>Embryophyta</taxon>
        <taxon>Tracheophyta</taxon>
        <taxon>Spermatophyta</taxon>
        <taxon>Magnoliopsida</taxon>
        <taxon>eudicotyledons</taxon>
        <taxon>Gunneridae</taxon>
        <taxon>Pentapetalae</taxon>
        <taxon>rosids</taxon>
        <taxon>malvids</taxon>
        <taxon>Myrtales</taxon>
        <taxon>Lythraceae</taxon>
        <taxon>Punica</taxon>
    </lineage>
</organism>
<evidence type="ECO:0000313" key="2">
    <source>
        <dbReference type="Proteomes" id="UP000233551"/>
    </source>
</evidence>